<evidence type="ECO:0000313" key="1">
    <source>
        <dbReference type="EMBL" id="NJX14536.1"/>
    </source>
</evidence>
<comment type="caution">
    <text evidence="1">The sequence shown here is derived from an EMBL/GenBank/DDBJ whole genome shotgun (WGS) entry which is preliminary data.</text>
</comment>
<protein>
    <submittedName>
        <fullName evidence="1">Uncharacterized protein</fullName>
    </submittedName>
</protein>
<dbReference type="Pfam" id="PF13715">
    <property type="entry name" value="CarbopepD_reg_2"/>
    <property type="match status" value="1"/>
</dbReference>
<accession>A0ABX1DE17</accession>
<dbReference type="InterPro" id="IPR008969">
    <property type="entry name" value="CarboxyPept-like_regulatory"/>
</dbReference>
<dbReference type="EMBL" id="JAAVJS010000003">
    <property type="protein sequence ID" value="NJX14536.1"/>
    <property type="molecule type" value="Genomic_DNA"/>
</dbReference>
<dbReference type="Proteomes" id="UP000760545">
    <property type="component" value="Unassembled WGS sequence"/>
</dbReference>
<evidence type="ECO:0000313" key="2">
    <source>
        <dbReference type="Proteomes" id="UP000760545"/>
    </source>
</evidence>
<keyword evidence="2" id="KW-1185">Reference proteome</keyword>
<name>A0ABX1DE17_9FLAO</name>
<dbReference type="RefSeq" id="WP_167916789.1">
    <property type="nucleotide sequence ID" value="NZ_JAAVJS010000003.1"/>
</dbReference>
<organism evidence="1 2">
    <name type="scientific">Tamlana crocina</name>
    <dbReference type="NCBI Taxonomy" id="393006"/>
    <lineage>
        <taxon>Bacteria</taxon>
        <taxon>Pseudomonadati</taxon>
        <taxon>Bacteroidota</taxon>
        <taxon>Flavobacteriia</taxon>
        <taxon>Flavobacteriales</taxon>
        <taxon>Flavobacteriaceae</taxon>
        <taxon>Tamlana</taxon>
    </lineage>
</organism>
<gene>
    <name evidence="1" type="ORF">HC176_03425</name>
</gene>
<reference evidence="1 2" key="1">
    <citation type="submission" date="2020-03" db="EMBL/GenBank/DDBJ databases">
        <title>Tamlana sp. nov, isolated from XXX.</title>
        <authorList>
            <person name="Cao W.R."/>
        </authorList>
    </citation>
    <scope>NUCLEOTIDE SEQUENCE [LARGE SCALE GENOMIC DNA]</scope>
    <source>
        <strain evidence="1 2">HST1-43</strain>
    </source>
</reference>
<dbReference type="SUPFAM" id="SSF49464">
    <property type="entry name" value="Carboxypeptidase regulatory domain-like"/>
    <property type="match status" value="1"/>
</dbReference>
<sequence>MKRLSVFLLFNVLPFALYGQSIELSGRVSGATDVENIHVINKTQQLFTITDKNGRFNILAKLNDTLAFSSIQHQPKEVVVSGNIIKEKVMFVFLEEQINKLDEVVVGKVLTGNLMSDIENIDGNRPINFFDVGIPGYTGKPATQSERRLAQAGEFKPIMLLGLLGGSMPLDPLINTISGRTKMLKNRVELEEREALMQRVKSRLAKDFFLSNPLDDDLKMDFFYFCADDEHFIKYCKNKTDFEILIFLRKKYRQYKENLSTNKK</sequence>
<proteinExistence type="predicted"/>